<dbReference type="SUPFAM" id="SSF52540">
    <property type="entry name" value="P-loop containing nucleoside triphosphate hydrolases"/>
    <property type="match status" value="1"/>
</dbReference>
<dbReference type="Proteomes" id="UP001375240">
    <property type="component" value="Unassembled WGS sequence"/>
</dbReference>
<feature type="compositionally biased region" description="Basic and acidic residues" evidence="1">
    <location>
        <begin position="757"/>
        <end position="772"/>
    </location>
</feature>
<dbReference type="PANTHER" id="PTHR46434">
    <property type="entry name" value="GENETIC INTERACTOR OF PROHIBITINS 3, MITOCHONDRIAL"/>
    <property type="match status" value="1"/>
</dbReference>
<feature type="region of interest" description="Disordered" evidence="1">
    <location>
        <begin position="734"/>
        <end position="772"/>
    </location>
</feature>
<reference evidence="2 3" key="1">
    <citation type="submission" date="2019-10" db="EMBL/GenBank/DDBJ databases">
        <authorList>
            <person name="Palmer J.M."/>
        </authorList>
    </citation>
    <scope>NUCLEOTIDE SEQUENCE [LARGE SCALE GENOMIC DNA]</scope>
    <source>
        <strain evidence="2 3">TWF696</strain>
    </source>
</reference>
<evidence type="ECO:0000256" key="1">
    <source>
        <dbReference type="SAM" id="MobiDB-lite"/>
    </source>
</evidence>
<dbReference type="PANTHER" id="PTHR46434:SF1">
    <property type="entry name" value="GENETIC INTERACTOR OF PROHIBITINS 3, MITOCHONDRIAL"/>
    <property type="match status" value="1"/>
</dbReference>
<dbReference type="EMBL" id="JAVHNQ010000001">
    <property type="protein sequence ID" value="KAK6359471.1"/>
    <property type="molecule type" value="Genomic_DNA"/>
</dbReference>
<dbReference type="GO" id="GO:0005739">
    <property type="term" value="C:mitochondrion"/>
    <property type="evidence" value="ECO:0007669"/>
    <property type="project" value="TreeGrafter"/>
</dbReference>
<gene>
    <name evidence="2" type="ORF">TWF696_000627</name>
</gene>
<dbReference type="InterPro" id="IPR027417">
    <property type="entry name" value="P-loop_NTPase"/>
</dbReference>
<comment type="caution">
    <text evidence="2">The sequence shown here is derived from an EMBL/GenBank/DDBJ whole genome shotgun (WGS) entry which is preliminary data.</text>
</comment>
<keyword evidence="3" id="KW-1185">Reference proteome</keyword>
<evidence type="ECO:0008006" key="4">
    <source>
        <dbReference type="Google" id="ProtNLM"/>
    </source>
</evidence>
<sequence length="772" mass="86578">MLARRAVARWQPRFGCHYLRSSLAVFRRLSTASLTRGSLRTSPRHTRKIWENDTIPGEIRCYSKSRKKDDTAPTVRWVQSTDPTKTDNVVPEAQEDEDALDIINQAKPALDQGALHPQLSVDYGDGQLTLDLSSDPVADSPDELFYRDPVAIPQGLVYDYLPAPQCATPKTAEMNGPQFCPGCGAERHSSEETRKPGYYGPEKRMPAPKQKSHNEQREGQQRMLNKELDAIYHRTLAGMTPEVFEIMREANMLDQIHAPKYGSRNRSPEETAALVETENQMWLEALDVEALQAAETPESVPERPFVMCSRCRNLVHHGKLLSDIPDASFTHIAKVIAQSPFTRIHIYHVLDAADFPMSLLPNARKNILYALKSFPGGNKKDVTMSYVITRADLLMPTEMQVSSLMTYFRRVLSEKLDVGDASLKDLRVVSAKRVWTTERLKDEVRGRKGGVYLLGKTNVGKSRLYEAIFPKKGRATVLDQTKEFGKGDLDHPVPAEEEGEEDWYIQNGHKVRYPDMPLSHKTPGTTVGAIAIDFAAGRGQLVDLPGMERRGILEHINKNHIADVTLLNRKIPERFVLKSYQTFLVGGLVTVKAVQPEDQSVLPIVLEIALFSQLPGHCGKHDKVKGFLDPTIGGDKRRAFMWTMPHISQVMASAGVFTLKDDITAQRCKAVIDQNPDFMKTAQFRVYATDIVIEGCGWLEISAQIPKNNPLPQIEVHSPYGRGVEQRETMKAYMENLRPGASPPPGARPKKSMKGAKQAEKNELRSLQERYG</sequence>
<proteinExistence type="predicted"/>
<accession>A0AAV9VE92</accession>
<dbReference type="InterPro" id="IPR050896">
    <property type="entry name" value="Mito_lipid_metab_GTPase"/>
</dbReference>
<evidence type="ECO:0000313" key="3">
    <source>
        <dbReference type="Proteomes" id="UP001375240"/>
    </source>
</evidence>
<feature type="compositionally biased region" description="Basic and acidic residues" evidence="1">
    <location>
        <begin position="185"/>
        <end position="205"/>
    </location>
</feature>
<name>A0AAV9VE92_9PEZI</name>
<protein>
    <recommendedName>
        <fullName evidence="4">G domain-containing protein</fullName>
    </recommendedName>
</protein>
<dbReference type="AlphaFoldDB" id="A0AAV9VE92"/>
<feature type="region of interest" description="Disordered" evidence="1">
    <location>
        <begin position="183"/>
        <end position="220"/>
    </location>
</feature>
<evidence type="ECO:0000313" key="2">
    <source>
        <dbReference type="EMBL" id="KAK6359471.1"/>
    </source>
</evidence>
<dbReference type="Gene3D" id="3.40.50.300">
    <property type="entry name" value="P-loop containing nucleotide triphosphate hydrolases"/>
    <property type="match status" value="1"/>
</dbReference>
<organism evidence="2 3">
    <name type="scientific">Orbilia brochopaga</name>
    <dbReference type="NCBI Taxonomy" id="3140254"/>
    <lineage>
        <taxon>Eukaryota</taxon>
        <taxon>Fungi</taxon>
        <taxon>Dikarya</taxon>
        <taxon>Ascomycota</taxon>
        <taxon>Pezizomycotina</taxon>
        <taxon>Orbiliomycetes</taxon>
        <taxon>Orbiliales</taxon>
        <taxon>Orbiliaceae</taxon>
        <taxon>Orbilia</taxon>
    </lineage>
</organism>